<feature type="compositionally biased region" description="Basic and acidic residues" evidence="1">
    <location>
        <begin position="1"/>
        <end position="20"/>
    </location>
</feature>
<sequence>MGVYDYHHDSGRSDRPEVRSDAPLSEHAQETLTVSPYKAYVEVVADFSSDGRMKPLRLVWEDGRKYDIDQILRVDRCASLKAGGAGIRYVCRILGQRVELFYEENGFWFVNRKTPRA</sequence>
<organism evidence="2 3">
    <name type="scientific">Moryella indoligenes</name>
    <dbReference type="NCBI Taxonomy" id="371674"/>
    <lineage>
        <taxon>Bacteria</taxon>
        <taxon>Bacillati</taxon>
        <taxon>Bacillota</taxon>
        <taxon>Clostridia</taxon>
        <taxon>Lachnospirales</taxon>
        <taxon>Lachnospiraceae</taxon>
        <taxon>Moryella</taxon>
    </lineage>
</organism>
<name>A0AAE4AMY9_9FIRM</name>
<gene>
    <name evidence="2" type="ORF">J2S20_002302</name>
</gene>
<reference evidence="2" key="1">
    <citation type="submission" date="2023-07" db="EMBL/GenBank/DDBJ databases">
        <title>Genomic Encyclopedia of Type Strains, Phase IV (KMG-IV): sequencing the most valuable type-strain genomes for metagenomic binning, comparative biology and taxonomic classification.</title>
        <authorList>
            <person name="Goeker M."/>
        </authorList>
    </citation>
    <scope>NUCLEOTIDE SEQUENCE</scope>
    <source>
        <strain evidence="2">DSM 19659</strain>
    </source>
</reference>
<dbReference type="AlphaFoldDB" id="A0AAE4AMY9"/>
<evidence type="ECO:0000256" key="1">
    <source>
        <dbReference type="SAM" id="MobiDB-lite"/>
    </source>
</evidence>
<protein>
    <submittedName>
        <fullName evidence="2">Uncharacterized protein</fullName>
    </submittedName>
</protein>
<comment type="caution">
    <text evidence="2">The sequence shown here is derived from an EMBL/GenBank/DDBJ whole genome shotgun (WGS) entry which is preliminary data.</text>
</comment>
<feature type="region of interest" description="Disordered" evidence="1">
    <location>
        <begin position="1"/>
        <end position="25"/>
    </location>
</feature>
<accession>A0AAE4AMY9</accession>
<dbReference type="EMBL" id="JAUSTO010000024">
    <property type="protein sequence ID" value="MDQ0153581.1"/>
    <property type="molecule type" value="Genomic_DNA"/>
</dbReference>
<dbReference type="RefSeq" id="WP_211292322.1">
    <property type="nucleotide sequence ID" value="NZ_JAUSTO010000024.1"/>
</dbReference>
<proteinExistence type="predicted"/>
<evidence type="ECO:0000313" key="3">
    <source>
        <dbReference type="Proteomes" id="UP001241537"/>
    </source>
</evidence>
<dbReference type="Proteomes" id="UP001241537">
    <property type="component" value="Unassembled WGS sequence"/>
</dbReference>
<keyword evidence="3" id="KW-1185">Reference proteome</keyword>
<evidence type="ECO:0000313" key="2">
    <source>
        <dbReference type="EMBL" id="MDQ0153581.1"/>
    </source>
</evidence>